<dbReference type="Pfam" id="PF00072">
    <property type="entry name" value="Response_reg"/>
    <property type="match status" value="1"/>
</dbReference>
<keyword evidence="1 3" id="KW-0597">Phosphoprotein</keyword>
<proteinExistence type="predicted"/>
<dbReference type="SUPFAM" id="SSF52172">
    <property type="entry name" value="CheY-like"/>
    <property type="match status" value="1"/>
</dbReference>
<protein>
    <submittedName>
        <fullName evidence="5">Response regulator</fullName>
    </submittedName>
</protein>
<dbReference type="SMART" id="SM00448">
    <property type="entry name" value="REC"/>
    <property type="match status" value="1"/>
</dbReference>
<evidence type="ECO:0000256" key="1">
    <source>
        <dbReference type="ARBA" id="ARBA00022553"/>
    </source>
</evidence>
<dbReference type="InterPro" id="IPR001789">
    <property type="entry name" value="Sig_transdc_resp-reg_receiver"/>
</dbReference>
<dbReference type="GO" id="GO:0000160">
    <property type="term" value="P:phosphorelay signal transduction system"/>
    <property type="evidence" value="ECO:0007669"/>
    <property type="project" value="UniProtKB-KW"/>
</dbReference>
<evidence type="ECO:0000313" key="5">
    <source>
        <dbReference type="EMBL" id="PIR92396.1"/>
    </source>
</evidence>
<dbReference type="PANTHER" id="PTHR44591:SF14">
    <property type="entry name" value="PROTEIN PILG"/>
    <property type="match status" value="1"/>
</dbReference>
<organism evidence="5 6">
    <name type="scientific">Candidatus Falkowbacteria bacterium CG10_big_fil_rev_8_21_14_0_10_44_15</name>
    <dbReference type="NCBI Taxonomy" id="1974569"/>
    <lineage>
        <taxon>Bacteria</taxon>
        <taxon>Candidatus Falkowiibacteriota</taxon>
    </lineage>
</organism>
<evidence type="ECO:0000313" key="6">
    <source>
        <dbReference type="Proteomes" id="UP000228510"/>
    </source>
</evidence>
<dbReference type="InterPro" id="IPR011006">
    <property type="entry name" value="CheY-like_superfamily"/>
</dbReference>
<dbReference type="Gene3D" id="3.40.50.2300">
    <property type="match status" value="1"/>
</dbReference>
<dbReference type="InterPro" id="IPR050595">
    <property type="entry name" value="Bact_response_regulator"/>
</dbReference>
<name>A0A2H0UZW6_9BACT</name>
<sequence length="140" mass="15974">MSYSYLKLLIKIHMGSINKKILIVEDEALMLRSLSDKFREEKFTVLEANDGANGLDSALANHPDIILLDIIMPKMDGLTVLEKLRQDEWGKEVPVIILTNLSDSDKVAEAMKNRAYDFLVKADWKLEDIVRKVNEKLAKD</sequence>
<comment type="caution">
    <text evidence="5">The sequence shown here is derived from an EMBL/GenBank/DDBJ whole genome shotgun (WGS) entry which is preliminary data.</text>
</comment>
<dbReference type="PROSITE" id="PS50110">
    <property type="entry name" value="RESPONSE_REGULATORY"/>
    <property type="match status" value="1"/>
</dbReference>
<evidence type="ECO:0000256" key="3">
    <source>
        <dbReference type="PROSITE-ProRule" id="PRU00169"/>
    </source>
</evidence>
<evidence type="ECO:0000256" key="2">
    <source>
        <dbReference type="ARBA" id="ARBA00023012"/>
    </source>
</evidence>
<feature type="modified residue" description="4-aspartylphosphate" evidence="3">
    <location>
        <position position="69"/>
    </location>
</feature>
<feature type="domain" description="Response regulatory" evidence="4">
    <location>
        <begin position="20"/>
        <end position="136"/>
    </location>
</feature>
<dbReference type="EMBL" id="PFAT01000027">
    <property type="protein sequence ID" value="PIR92396.1"/>
    <property type="molecule type" value="Genomic_DNA"/>
</dbReference>
<dbReference type="AlphaFoldDB" id="A0A2H0UZW6"/>
<dbReference type="Proteomes" id="UP000228510">
    <property type="component" value="Unassembled WGS sequence"/>
</dbReference>
<gene>
    <name evidence="5" type="ORF">COU01_02015</name>
</gene>
<evidence type="ECO:0000259" key="4">
    <source>
        <dbReference type="PROSITE" id="PS50110"/>
    </source>
</evidence>
<reference evidence="6" key="1">
    <citation type="submission" date="2017-09" db="EMBL/GenBank/DDBJ databases">
        <title>Depth-based differentiation of microbial function through sediment-hosted aquifers and enrichment of novel symbionts in the deep terrestrial subsurface.</title>
        <authorList>
            <person name="Probst A.J."/>
            <person name="Ladd B."/>
            <person name="Jarett J.K."/>
            <person name="Geller-Mcgrath D.E."/>
            <person name="Sieber C.M.K."/>
            <person name="Emerson J.B."/>
            <person name="Anantharaman K."/>
            <person name="Thomas B.C."/>
            <person name="Malmstrom R."/>
            <person name="Stieglmeier M."/>
            <person name="Klingl A."/>
            <person name="Woyke T."/>
            <person name="Ryan C.M."/>
            <person name="Banfield J.F."/>
        </authorList>
    </citation>
    <scope>NUCLEOTIDE SEQUENCE [LARGE SCALE GENOMIC DNA]</scope>
</reference>
<dbReference type="PANTHER" id="PTHR44591">
    <property type="entry name" value="STRESS RESPONSE REGULATOR PROTEIN 1"/>
    <property type="match status" value="1"/>
</dbReference>
<accession>A0A2H0UZW6</accession>
<dbReference type="CDD" id="cd00156">
    <property type="entry name" value="REC"/>
    <property type="match status" value="1"/>
</dbReference>
<keyword evidence="2" id="KW-0902">Two-component regulatory system</keyword>